<dbReference type="InterPro" id="IPR019933">
    <property type="entry name" value="DivIVA_domain"/>
</dbReference>
<name>A0AAF1BXR3_9MICO</name>
<evidence type="ECO:0000313" key="1">
    <source>
        <dbReference type="EMBL" id="WPF82021.1"/>
    </source>
</evidence>
<gene>
    <name evidence="1" type="ORF">SANBI_003351</name>
</gene>
<dbReference type="KEGG" id="sbil:SANBI_003351"/>
<keyword evidence="2" id="KW-1185">Reference proteome</keyword>
<dbReference type="AlphaFoldDB" id="A0AAF1BXR3"/>
<organism evidence="1 2">
    <name type="scientific">Sanguibacter biliveldensis</name>
    <dbReference type="NCBI Taxonomy" id="3030830"/>
    <lineage>
        <taxon>Bacteria</taxon>
        <taxon>Bacillati</taxon>
        <taxon>Actinomycetota</taxon>
        <taxon>Actinomycetes</taxon>
        <taxon>Micrococcales</taxon>
        <taxon>Sanguibacteraceae</taxon>
        <taxon>Sanguibacter</taxon>
    </lineage>
</organism>
<dbReference type="EMBL" id="CP138359">
    <property type="protein sequence ID" value="WPF82021.1"/>
    <property type="molecule type" value="Genomic_DNA"/>
</dbReference>
<protein>
    <submittedName>
        <fullName evidence="1">DivIVA domain-containing protein</fullName>
    </submittedName>
</protein>
<dbReference type="RefSeq" id="WP_143755816.1">
    <property type="nucleotide sequence ID" value="NZ_CP138359.1"/>
</dbReference>
<sequence>MTSADDVVGARFPAMKFRHGYACVDVDTLLDRCVVAFRHYEEGGTAAAATVTSSEVRSADFPLTRWREVYAADAVDPFLRQVADALARWEIVAR</sequence>
<proteinExistence type="predicted"/>
<reference evidence="2" key="1">
    <citation type="submission" date="2023-11" db="EMBL/GenBank/DDBJ databases">
        <authorList>
            <person name="Helweg L.P."/>
            <person name="Kiel A."/>
            <person name="Hitz F."/>
            <person name="Ruckert-Reed C."/>
            <person name="Busche T."/>
            <person name="Kaltschmidt B."/>
            <person name="Kaltschmidt C."/>
        </authorList>
    </citation>
    <scope>NUCLEOTIDE SEQUENCE [LARGE SCALE GENOMIC DNA]</scope>
    <source>
        <strain evidence="2">4.1</strain>
    </source>
</reference>
<evidence type="ECO:0000313" key="2">
    <source>
        <dbReference type="Proteomes" id="UP001304340"/>
    </source>
</evidence>
<accession>A0AAF1BXR3</accession>
<dbReference type="NCBIfam" id="TIGR03544">
    <property type="entry name" value="DivI1A_domain"/>
    <property type="match status" value="1"/>
</dbReference>
<dbReference type="Proteomes" id="UP001304340">
    <property type="component" value="Chromosome"/>
</dbReference>